<evidence type="ECO:0000256" key="3">
    <source>
        <dbReference type="ARBA" id="ARBA00022692"/>
    </source>
</evidence>
<accession>A0A7S2FFP1</accession>
<comment type="subcellular location">
    <subcellularLocation>
        <location evidence="1">Membrane</location>
        <topology evidence="1">Multi-pass membrane protein</topology>
    </subcellularLocation>
</comment>
<comment type="similarity">
    <text evidence="2 6">Belongs to the RER1 family.</text>
</comment>
<dbReference type="GO" id="GO:0006621">
    <property type="term" value="P:protein retention in ER lumen"/>
    <property type="evidence" value="ECO:0007669"/>
    <property type="project" value="TreeGrafter"/>
</dbReference>
<keyword evidence="3 7" id="KW-0812">Transmembrane</keyword>
<feature type="transmembrane region" description="Helical" evidence="7">
    <location>
        <begin position="31"/>
        <end position="51"/>
    </location>
</feature>
<organism evidence="8">
    <name type="scientific">Octactis speculum</name>
    <dbReference type="NCBI Taxonomy" id="3111310"/>
    <lineage>
        <taxon>Eukaryota</taxon>
        <taxon>Sar</taxon>
        <taxon>Stramenopiles</taxon>
        <taxon>Ochrophyta</taxon>
        <taxon>Dictyochophyceae</taxon>
        <taxon>Dictyochales</taxon>
        <taxon>Dictyochaceae</taxon>
        <taxon>Octactis</taxon>
    </lineage>
</organism>
<dbReference type="GO" id="GO:0005783">
    <property type="term" value="C:endoplasmic reticulum"/>
    <property type="evidence" value="ECO:0007669"/>
    <property type="project" value="GOC"/>
</dbReference>
<keyword evidence="5 6" id="KW-0472">Membrane</keyword>
<dbReference type="GO" id="GO:0000139">
    <property type="term" value="C:Golgi membrane"/>
    <property type="evidence" value="ECO:0007669"/>
    <property type="project" value="TreeGrafter"/>
</dbReference>
<dbReference type="PANTHER" id="PTHR10743:SF0">
    <property type="entry name" value="PROTEIN RER1"/>
    <property type="match status" value="1"/>
</dbReference>
<evidence type="ECO:0000256" key="4">
    <source>
        <dbReference type="ARBA" id="ARBA00022989"/>
    </source>
</evidence>
<feature type="transmembrane region" description="Helical" evidence="7">
    <location>
        <begin position="131"/>
        <end position="148"/>
    </location>
</feature>
<dbReference type="EMBL" id="HBGS01012951">
    <property type="protein sequence ID" value="CAD9392324.1"/>
    <property type="molecule type" value="Transcribed_RNA"/>
</dbReference>
<comment type="function">
    <text evidence="6">Involved in the retrieval of endoplasmic reticulum membrane proteins from the early Golgi compartment.</text>
</comment>
<sequence>MQQEPPSSISGFNAKFNSQFQMLLDRSTPHIVGRWIAFVFLMGIYTLRVYLVNGWYIITYGLGIYLLNNLIGFLSPQVDPDSEGPCLPTRDSEEFRPFSRRLPEFKFWYASARAVCVSFFLTFFQIFDIPVFWPILLLYFIALFILTMKRQIKHMMKHNYVPWASGKKRFTGGGAAKKDSK</sequence>
<evidence type="ECO:0000256" key="5">
    <source>
        <dbReference type="ARBA" id="ARBA00023136"/>
    </source>
</evidence>
<evidence type="ECO:0000256" key="7">
    <source>
        <dbReference type="SAM" id="Phobius"/>
    </source>
</evidence>
<dbReference type="InterPro" id="IPR004932">
    <property type="entry name" value="Rer1"/>
</dbReference>
<evidence type="ECO:0000256" key="1">
    <source>
        <dbReference type="ARBA" id="ARBA00004141"/>
    </source>
</evidence>
<dbReference type="Pfam" id="PF03248">
    <property type="entry name" value="Rer1"/>
    <property type="match status" value="1"/>
</dbReference>
<dbReference type="PIRSF" id="PIRSF016013">
    <property type="entry name" value="AtER_Rer1p"/>
    <property type="match status" value="1"/>
</dbReference>
<dbReference type="GO" id="GO:0006890">
    <property type="term" value="P:retrograde vesicle-mediated transport, Golgi to endoplasmic reticulum"/>
    <property type="evidence" value="ECO:0007669"/>
    <property type="project" value="TreeGrafter"/>
</dbReference>
<evidence type="ECO:0000256" key="6">
    <source>
        <dbReference type="PIRNR" id="PIRNR016013"/>
    </source>
</evidence>
<proteinExistence type="inferred from homology"/>
<gene>
    <name evidence="8" type="ORF">DSPE1174_LOCUS6839</name>
</gene>
<keyword evidence="4 7" id="KW-1133">Transmembrane helix</keyword>
<dbReference type="AlphaFoldDB" id="A0A7S2FFP1"/>
<feature type="transmembrane region" description="Helical" evidence="7">
    <location>
        <begin position="57"/>
        <end position="74"/>
    </location>
</feature>
<dbReference type="PANTHER" id="PTHR10743">
    <property type="entry name" value="PROTEIN RER1"/>
    <property type="match status" value="1"/>
</dbReference>
<evidence type="ECO:0000313" key="8">
    <source>
        <dbReference type="EMBL" id="CAD9392324.1"/>
    </source>
</evidence>
<name>A0A7S2FFP1_9STRA</name>
<evidence type="ECO:0000256" key="2">
    <source>
        <dbReference type="ARBA" id="ARBA00006070"/>
    </source>
</evidence>
<reference evidence="8" key="1">
    <citation type="submission" date="2021-01" db="EMBL/GenBank/DDBJ databases">
        <authorList>
            <person name="Corre E."/>
            <person name="Pelletier E."/>
            <person name="Niang G."/>
            <person name="Scheremetjew M."/>
            <person name="Finn R."/>
            <person name="Kale V."/>
            <person name="Holt S."/>
            <person name="Cochrane G."/>
            <person name="Meng A."/>
            <person name="Brown T."/>
            <person name="Cohen L."/>
        </authorList>
    </citation>
    <scope>NUCLEOTIDE SEQUENCE</scope>
    <source>
        <strain evidence="8">CCMP1381</strain>
    </source>
</reference>
<protein>
    <recommendedName>
        <fullName evidence="6">Protein RER1</fullName>
    </recommendedName>
</protein>